<evidence type="ECO:0000259" key="1">
    <source>
        <dbReference type="Pfam" id="PF13649"/>
    </source>
</evidence>
<keyword evidence="3" id="KW-1185">Reference proteome</keyword>
<dbReference type="Proteomes" id="UP000051681">
    <property type="component" value="Unassembled WGS sequence"/>
</dbReference>
<feature type="domain" description="Methyltransferase" evidence="1">
    <location>
        <begin position="72"/>
        <end position="167"/>
    </location>
</feature>
<proteinExistence type="predicted"/>
<dbReference type="EMBL" id="CYSF01000009">
    <property type="protein sequence ID" value="CUH84893.1"/>
    <property type="molecule type" value="Genomic_DNA"/>
</dbReference>
<dbReference type="InterPro" id="IPR029063">
    <property type="entry name" value="SAM-dependent_MTases_sf"/>
</dbReference>
<dbReference type="RefSeq" id="WP_058318983.1">
    <property type="nucleotide sequence ID" value="NZ_CYSF01000009.1"/>
</dbReference>
<dbReference type="STRING" id="340021.TM5383_02112"/>
<dbReference type="Gene3D" id="3.40.50.150">
    <property type="entry name" value="Vaccinia Virus protein VP39"/>
    <property type="match status" value="1"/>
</dbReference>
<organism evidence="2 3">
    <name type="scientific">Thalassovita mediterranea</name>
    <dbReference type="NCBI Taxonomy" id="340021"/>
    <lineage>
        <taxon>Bacteria</taxon>
        <taxon>Pseudomonadati</taxon>
        <taxon>Pseudomonadota</taxon>
        <taxon>Alphaproteobacteria</taxon>
        <taxon>Rhodobacterales</taxon>
        <taxon>Roseobacteraceae</taxon>
        <taxon>Thalassovita</taxon>
    </lineage>
</organism>
<sequence>MDFEDYKAEHPNAKFSDYYVEKLAEVLRDGEAHGALGKDLYRKGELISFEEAGQDEFDKYCKWFDLTPDTKVIDLGCGSLRVGLHFIRWLNSGNYFGMDLTMDFIDMGRPRVNEIIGTEWQAELGTIADKLEQAVDFGADFVFSSNVAYHVHPDECATYFDQLDRAASKPGATLCFDTRIAKEQVRFGDRNWAFPFEFQEEALPNFKLVRTIPAREKMEELLETNEVVRVIFHFERA</sequence>
<dbReference type="AlphaFoldDB" id="A0A0P1GQZ2"/>
<dbReference type="Pfam" id="PF13649">
    <property type="entry name" value="Methyltransf_25"/>
    <property type="match status" value="1"/>
</dbReference>
<dbReference type="CDD" id="cd02440">
    <property type="entry name" value="AdoMet_MTases"/>
    <property type="match status" value="1"/>
</dbReference>
<dbReference type="InterPro" id="IPR041698">
    <property type="entry name" value="Methyltransf_25"/>
</dbReference>
<evidence type="ECO:0000313" key="2">
    <source>
        <dbReference type="EMBL" id="CUH84893.1"/>
    </source>
</evidence>
<dbReference type="SUPFAM" id="SSF53335">
    <property type="entry name" value="S-adenosyl-L-methionine-dependent methyltransferases"/>
    <property type="match status" value="1"/>
</dbReference>
<accession>A0A0P1GQZ2</accession>
<gene>
    <name evidence="2" type="ORF">TM5383_02112</name>
</gene>
<reference evidence="2 3" key="1">
    <citation type="submission" date="2015-09" db="EMBL/GenBank/DDBJ databases">
        <authorList>
            <consortium name="Swine Surveillance"/>
        </authorList>
    </citation>
    <scope>NUCLEOTIDE SEQUENCE [LARGE SCALE GENOMIC DNA]</scope>
    <source>
        <strain evidence="2 3">CECT 8383</strain>
    </source>
</reference>
<protein>
    <recommendedName>
        <fullName evidence="1">Methyltransferase domain-containing protein</fullName>
    </recommendedName>
</protein>
<dbReference type="OrthoDB" id="1853779at2"/>
<evidence type="ECO:0000313" key="3">
    <source>
        <dbReference type="Proteomes" id="UP000051681"/>
    </source>
</evidence>
<name>A0A0P1GQZ2_9RHOB</name>